<dbReference type="Gene3D" id="3.30.160.250">
    <property type="match status" value="1"/>
</dbReference>
<dbReference type="AlphaFoldDB" id="A0A8J7Z7H9"/>
<dbReference type="InterPro" id="IPR035069">
    <property type="entry name" value="TTHA1013/TTHA0281-like"/>
</dbReference>
<reference evidence="1" key="1">
    <citation type="submission" date="2019-12" db="EMBL/GenBank/DDBJ databases">
        <title>High-Quality draft genome sequences of three cyanobacteria isolated from the limestone walls of the Old Cathedral of Coimbra.</title>
        <authorList>
            <person name="Tiago I."/>
            <person name="Soares F."/>
            <person name="Portugal A."/>
        </authorList>
    </citation>
    <scope>NUCLEOTIDE SEQUENCE</scope>
    <source>
        <strain evidence="1">A</strain>
    </source>
</reference>
<organism evidence="1 2">
    <name type="scientific">Myxacorys almedinensis A</name>
    <dbReference type="NCBI Taxonomy" id="2690445"/>
    <lineage>
        <taxon>Bacteria</taxon>
        <taxon>Bacillati</taxon>
        <taxon>Cyanobacteriota</taxon>
        <taxon>Cyanophyceae</taxon>
        <taxon>Leptolyngbyales</taxon>
        <taxon>Leptolyngbyaceae</taxon>
        <taxon>Myxacorys</taxon>
        <taxon>Myxacorys almedinensis</taxon>
    </lineage>
</organism>
<comment type="caution">
    <text evidence="1">The sequence shown here is derived from an EMBL/GenBank/DDBJ whole genome shotgun (WGS) entry which is preliminary data.</text>
</comment>
<dbReference type="Proteomes" id="UP000646053">
    <property type="component" value="Unassembled WGS sequence"/>
</dbReference>
<evidence type="ECO:0000313" key="1">
    <source>
        <dbReference type="EMBL" id="NDJ19546.1"/>
    </source>
</evidence>
<keyword evidence="2" id="KW-1185">Reference proteome</keyword>
<evidence type="ECO:0000313" key="2">
    <source>
        <dbReference type="Proteomes" id="UP000646053"/>
    </source>
</evidence>
<protein>
    <submittedName>
        <fullName evidence="1">Type II toxin-antitoxin system HicB family antitoxin</fullName>
    </submittedName>
</protein>
<dbReference type="EMBL" id="WVIE01000032">
    <property type="protein sequence ID" value="NDJ19546.1"/>
    <property type="molecule type" value="Genomic_DNA"/>
</dbReference>
<accession>A0A8J7Z7H9</accession>
<sequence length="48" mass="5516">MRLIALDCDEDGIWVVEWFSIPRCVSQGRTKQEALETIKKKFVNAFGS</sequence>
<dbReference type="SUPFAM" id="SSF143100">
    <property type="entry name" value="TTHA1013/TTHA0281-like"/>
    <property type="match status" value="1"/>
</dbReference>
<name>A0A8J7Z7H9_9CYAN</name>
<gene>
    <name evidence="1" type="ORF">GS601_20035</name>
</gene>
<proteinExistence type="predicted"/>